<feature type="domain" description="HTH gntR-type" evidence="4">
    <location>
        <begin position="15"/>
        <end position="73"/>
    </location>
</feature>
<reference evidence="6 7" key="1">
    <citation type="submission" date="2020-10" db="EMBL/GenBank/DDBJ databases">
        <title>Haloactinobacterium sp. RN3S43, a bacterium isolated from saline soil.</title>
        <authorList>
            <person name="Sun J.-Q."/>
        </authorList>
    </citation>
    <scope>NUCLEOTIDE SEQUENCE [LARGE SCALE GENOMIC DNA]</scope>
    <source>
        <strain evidence="6 7">RN3S43</strain>
    </source>
</reference>
<dbReference type="InterPro" id="IPR011711">
    <property type="entry name" value="GntR_C"/>
</dbReference>
<evidence type="ECO:0000256" key="2">
    <source>
        <dbReference type="ARBA" id="ARBA00023125"/>
    </source>
</evidence>
<name>A0A7M1T0R4_9MICO</name>
<proteinExistence type="predicted"/>
<dbReference type="Pfam" id="PF07729">
    <property type="entry name" value="FCD"/>
    <property type="match status" value="1"/>
</dbReference>
<dbReference type="SMART" id="SM00345">
    <property type="entry name" value="HTH_GNTR"/>
    <property type="match status" value="1"/>
</dbReference>
<dbReference type="PANTHER" id="PTHR43537:SF5">
    <property type="entry name" value="UXU OPERON TRANSCRIPTIONAL REGULATOR"/>
    <property type="match status" value="1"/>
</dbReference>
<accession>A0A7M1T0R4</accession>
<evidence type="ECO:0000313" key="6">
    <source>
        <dbReference type="EMBL" id="QOR72857.1"/>
    </source>
</evidence>
<evidence type="ECO:0000259" key="4">
    <source>
        <dbReference type="SMART" id="SM00345"/>
    </source>
</evidence>
<keyword evidence="7" id="KW-1185">Reference proteome</keyword>
<dbReference type="AlphaFoldDB" id="A0A7M1T0R4"/>
<keyword evidence="1" id="KW-0805">Transcription regulation</keyword>
<dbReference type="CDD" id="cd07377">
    <property type="entry name" value="WHTH_GntR"/>
    <property type="match status" value="1"/>
</dbReference>
<dbReference type="InterPro" id="IPR036388">
    <property type="entry name" value="WH-like_DNA-bd_sf"/>
</dbReference>
<dbReference type="InterPro" id="IPR008920">
    <property type="entry name" value="TF_FadR/GntR_C"/>
</dbReference>
<dbReference type="EMBL" id="CP063169">
    <property type="protein sequence ID" value="QOR72857.1"/>
    <property type="molecule type" value="Genomic_DNA"/>
</dbReference>
<keyword evidence="3" id="KW-0804">Transcription</keyword>
<dbReference type="Gene3D" id="1.20.120.530">
    <property type="entry name" value="GntR ligand-binding domain-like"/>
    <property type="match status" value="1"/>
</dbReference>
<evidence type="ECO:0000259" key="5">
    <source>
        <dbReference type="SMART" id="SM00895"/>
    </source>
</evidence>
<dbReference type="SMART" id="SM00895">
    <property type="entry name" value="FCD"/>
    <property type="match status" value="1"/>
</dbReference>
<dbReference type="GO" id="GO:0003700">
    <property type="term" value="F:DNA-binding transcription factor activity"/>
    <property type="evidence" value="ECO:0007669"/>
    <property type="project" value="InterPro"/>
</dbReference>
<dbReference type="Pfam" id="PF00392">
    <property type="entry name" value="GntR"/>
    <property type="match status" value="1"/>
</dbReference>
<dbReference type="Proteomes" id="UP000593758">
    <property type="component" value="Chromosome"/>
</dbReference>
<sequence length="224" mass="24307">MTIAPVQRNALGDQVAARLRLLIVTGQLPAGYRLVEASLSADFGVSRGPVRDALGTLQSEGLVAVQGRGLSVVGLTAEDLVELFSLRRTLETFALRECAAAADPVWSPAEDRLAELDQAADDGDAVAFAHADLAFHTSLYHVAGHRRLLRVWNGYRPTFAALLEVATSQDRDLHPSADSHRLILERVRAGDVAAAERELVDHLEGARARLERFRAAHHDEQDPG</sequence>
<organism evidence="6 7">
    <name type="scientific">Ruania alkalisoli</name>
    <dbReference type="NCBI Taxonomy" id="2779775"/>
    <lineage>
        <taxon>Bacteria</taxon>
        <taxon>Bacillati</taxon>
        <taxon>Actinomycetota</taxon>
        <taxon>Actinomycetes</taxon>
        <taxon>Micrococcales</taxon>
        <taxon>Ruaniaceae</taxon>
        <taxon>Ruania</taxon>
    </lineage>
</organism>
<dbReference type="SUPFAM" id="SSF48008">
    <property type="entry name" value="GntR ligand-binding domain-like"/>
    <property type="match status" value="1"/>
</dbReference>
<dbReference type="SUPFAM" id="SSF46785">
    <property type="entry name" value="Winged helix' DNA-binding domain"/>
    <property type="match status" value="1"/>
</dbReference>
<dbReference type="GO" id="GO:0003677">
    <property type="term" value="F:DNA binding"/>
    <property type="evidence" value="ECO:0007669"/>
    <property type="project" value="UniProtKB-KW"/>
</dbReference>
<keyword evidence="2" id="KW-0238">DNA-binding</keyword>
<dbReference type="Gene3D" id="1.10.10.10">
    <property type="entry name" value="Winged helix-like DNA-binding domain superfamily/Winged helix DNA-binding domain"/>
    <property type="match status" value="1"/>
</dbReference>
<dbReference type="KEGG" id="halt:IM660_17020"/>
<dbReference type="InterPro" id="IPR036390">
    <property type="entry name" value="WH_DNA-bd_sf"/>
</dbReference>
<dbReference type="PANTHER" id="PTHR43537">
    <property type="entry name" value="TRANSCRIPTIONAL REGULATOR, GNTR FAMILY"/>
    <property type="match status" value="1"/>
</dbReference>
<evidence type="ECO:0000313" key="7">
    <source>
        <dbReference type="Proteomes" id="UP000593758"/>
    </source>
</evidence>
<feature type="domain" description="GntR C-terminal" evidence="5">
    <location>
        <begin position="82"/>
        <end position="205"/>
    </location>
</feature>
<gene>
    <name evidence="6" type="ORF">IM660_17020</name>
</gene>
<evidence type="ECO:0000256" key="3">
    <source>
        <dbReference type="ARBA" id="ARBA00023163"/>
    </source>
</evidence>
<protein>
    <submittedName>
        <fullName evidence="6">GntR family transcriptional regulator</fullName>
    </submittedName>
</protein>
<dbReference type="InterPro" id="IPR000524">
    <property type="entry name" value="Tscrpt_reg_HTH_GntR"/>
</dbReference>
<evidence type="ECO:0000256" key="1">
    <source>
        <dbReference type="ARBA" id="ARBA00023015"/>
    </source>
</evidence>